<name>A0A9P1IKE9_9PELO</name>
<dbReference type="GO" id="GO:1904262">
    <property type="term" value="P:negative regulation of TORC1 signaling"/>
    <property type="evidence" value="ECO:0007669"/>
    <property type="project" value="TreeGrafter"/>
</dbReference>
<evidence type="ECO:0000256" key="1">
    <source>
        <dbReference type="SAM" id="MobiDB-lite"/>
    </source>
</evidence>
<keyword evidence="5" id="KW-1185">Reference proteome</keyword>
<dbReference type="GO" id="GO:0010508">
    <property type="term" value="P:positive regulation of autophagy"/>
    <property type="evidence" value="ECO:0007669"/>
    <property type="project" value="TreeGrafter"/>
</dbReference>
<gene>
    <name evidence="4" type="ORF">CAMP_LOCUS9312</name>
</gene>
<proteinExistence type="predicted"/>
<feature type="compositionally biased region" description="Basic and acidic residues" evidence="1">
    <location>
        <begin position="495"/>
        <end position="520"/>
    </location>
</feature>
<evidence type="ECO:0000313" key="5">
    <source>
        <dbReference type="Proteomes" id="UP001152747"/>
    </source>
</evidence>
<feature type="compositionally biased region" description="Acidic residues" evidence="1">
    <location>
        <begin position="666"/>
        <end position="675"/>
    </location>
</feature>
<dbReference type="Proteomes" id="UP001152747">
    <property type="component" value="Unassembled WGS sequence"/>
</dbReference>
<accession>A0A9P1IKE9</accession>
<dbReference type="GO" id="GO:1990130">
    <property type="term" value="C:GATOR1 complex"/>
    <property type="evidence" value="ECO:0007669"/>
    <property type="project" value="TreeGrafter"/>
</dbReference>
<dbReference type="Pfam" id="PF12257">
    <property type="entry name" value="IML1"/>
    <property type="match status" value="1"/>
</dbReference>
<dbReference type="OrthoDB" id="438939at2759"/>
<dbReference type="InterPro" id="IPR027244">
    <property type="entry name" value="IML1"/>
</dbReference>
<sequence>MGDTLTARINFHSFEQCKFCDKKTHKQCERREDHAVVVTEQFRDLSTSFLSITKDASKDPLIVRIGEIVKSTNPQISIVKDKDNPFHANIQSFFKTGEYVICKAETLESVALDNIQLTFKETYMSRADMWRYRNKLIGKFAYVDTILRHFNITTRITDMWKKGDLVKSGYVTNKTRVVFRSSSSTVLIYIQMCAEMHQLDPQGDLYLEKCLKGFLPTLFEKWKSHACSHYVSIILCSRFYATDQLDNETKRKMKGSCDHRGRYYQDFYRLLVQNEHYPDWTHVLRNVNIGCNHYNQRVKFEISTAADGNFLQVINMSMNSFSLYHTDRRFETTGQQIIFVTPGNGVLHVDRDLVGLTKQRVIDMGISMDMVCLGEQPLHAVPLFVFHPIVGQKQRECDYFIPHWMNYSYYKMDRRSAISVQFQPRIQLPADILAAPKKMNMSGQTVCYDLNVNEVDVLYDANKLDKVINQSKNSNSENSEHHDDDNIKSIRKALELPELAEKPPEKPHQKTTAREEKERPFVPSYPGGSNSRDIPCSTSHRNEGSSFENFSFSGSRTKPYGSYEASSYYQKKYAIPRRATVDPMSNLSPDRNYVPLGSLKKQDTLINPFKPELFEVQMTANRRRWIHVFPVDSNGLSKLAHHSVSGQSMMHIVSASEQEKEKEPIQEPDVEEPEKEQEKAAGSVSPVKQQKNVSSAMSPTESISQRATDKKNTVWAWGSTGEEKWDADLEVGTDWKSLVRSALLPITTDFFPDYLSLTTNYQTNTYSVIFVDFKFATGIPRHVYEQLICQRLQRGFQIVLLEKKFIDEAIHCRSNIQDIDVTDECVLSFNKIYHKMCFSETNKQLAVTIFKANEKPMIEVAMHRGWFPRPSQNNIKKEKHSEYNPNKRIFDEDGPKITEKTLDDELNWKNFNTIYTFYFQVPDSESYEKSTTKLRHHDLDKLNWSLIDAVLQRKYPDLLFSDAMKCFSASFVITMAPKDLGVKSKKKVGEELLRGADFRDYNDYDCLDSTSYTRFTNTTLKLLEEQISSKLNIKRVYMDLFFADGRKIFGFDVNGKIVQIGLKNMDKVIVKHTSTRNWSIFLQRYETLKSLRTSDEQDEMARSLLEMIYILEKGGFFNCYLELRIDRNRICADIREYLGGFRNTVKMAARYFFFDLKIDRQNPAVFDISFNEPRCTVTDYDGKTTYHIKASYERPPNLREVFVYSLLQLIDVGPESYVIYPLPATPFRTIFIALKSIANFERLTLKSRIEIHVLCSIFCITDVENCGQIDERPIVNDFAVPFRESYKRENIFQLICEGTPANAVENEELRTIVDECCSEDRIKIARAALNRWNLVDVIERAKVRTNTVKEDMEVRGIRIEESEEFEKYAEDLLLYINRLSYPSHITDQSFQSPRVSQSCSSSHDEKDKFGLDEMEEALKQFKQTKYVGVCSINDRGNCVNTPPDMFIVYDFVVWLQENVQGKCQIPDCLVLIADLKDNDIIRIAHPSEEEYHMADEFVQKAPENENDIIYGFQLCYFVEKEKEYEGKISRFTTIQYATNIFSLNDQPQNEWRNYIDIELPSVKEDAPLGEFTRFYYDSIFYPESAYSFQMKWYLATGQAVADLLTGWSNKSRQQFSILTFPVPDDPFSLAQDTYSNPLRCSIQIPFKNDGIVAKEDEKDFIVSVLFRFGFIDFGCNVKHDFQTPRNAPDLSSSTTLKSFSFIHQIGGMFVSLMIGDEKNSSSSPPFFYWAWNHMLSNLYRNKTQCTEEYQDYMLSEFRKFCANENNYMETLYEEFNNMRRNGPKN</sequence>
<reference evidence="4" key="1">
    <citation type="submission" date="2022-11" db="EMBL/GenBank/DDBJ databases">
        <authorList>
            <person name="Kikuchi T."/>
        </authorList>
    </citation>
    <scope>NUCLEOTIDE SEQUENCE</scope>
    <source>
        <strain evidence="4">PS1010</strain>
    </source>
</reference>
<feature type="compositionally biased region" description="Polar residues" evidence="1">
    <location>
        <begin position="686"/>
        <end position="706"/>
    </location>
</feature>
<feature type="compositionally biased region" description="Polar residues" evidence="1">
    <location>
        <begin position="527"/>
        <end position="539"/>
    </location>
</feature>
<feature type="domain" description="DEPDC5 C-terminal" evidence="3">
    <location>
        <begin position="1569"/>
        <end position="1649"/>
    </location>
</feature>
<dbReference type="PANTHER" id="PTHR13179:SF8">
    <property type="entry name" value="GATOR COMPLEX PROTEIN DEPDC5"/>
    <property type="match status" value="1"/>
</dbReference>
<feature type="region of interest" description="Disordered" evidence="1">
    <location>
        <begin position="495"/>
        <end position="540"/>
    </location>
</feature>
<dbReference type="PANTHER" id="PTHR13179">
    <property type="entry name" value="DEP DOMAIN CONTAINING PROTEIN 5"/>
    <property type="match status" value="1"/>
</dbReference>
<dbReference type="GO" id="GO:0034198">
    <property type="term" value="P:cellular response to amino acid starvation"/>
    <property type="evidence" value="ECO:0007669"/>
    <property type="project" value="TreeGrafter"/>
</dbReference>
<organism evidence="4 5">
    <name type="scientific">Caenorhabditis angaria</name>
    <dbReference type="NCBI Taxonomy" id="860376"/>
    <lineage>
        <taxon>Eukaryota</taxon>
        <taxon>Metazoa</taxon>
        <taxon>Ecdysozoa</taxon>
        <taxon>Nematoda</taxon>
        <taxon>Chromadorea</taxon>
        <taxon>Rhabditida</taxon>
        <taxon>Rhabditina</taxon>
        <taxon>Rhabditomorpha</taxon>
        <taxon>Rhabditoidea</taxon>
        <taxon>Rhabditidae</taxon>
        <taxon>Peloderinae</taxon>
        <taxon>Caenorhabditis</taxon>
    </lineage>
</organism>
<dbReference type="GO" id="GO:0005096">
    <property type="term" value="F:GTPase activator activity"/>
    <property type="evidence" value="ECO:0007669"/>
    <property type="project" value="InterPro"/>
</dbReference>
<dbReference type="InterPro" id="IPR048255">
    <property type="entry name" value="IML1_N"/>
</dbReference>
<evidence type="ECO:0000259" key="2">
    <source>
        <dbReference type="Pfam" id="PF12257"/>
    </source>
</evidence>
<feature type="domain" description="Vacuolar membrane-associated protein Iml1 N-terminal" evidence="2">
    <location>
        <begin position="115"/>
        <end position="386"/>
    </location>
</feature>
<evidence type="ECO:0000313" key="4">
    <source>
        <dbReference type="EMBL" id="CAI5446675.1"/>
    </source>
</evidence>
<protein>
    <recommendedName>
        <fullName evidence="6">DEP domain-containing protein</fullName>
    </recommendedName>
</protein>
<evidence type="ECO:0008006" key="6">
    <source>
        <dbReference type="Google" id="ProtNLM"/>
    </source>
</evidence>
<feature type="region of interest" description="Disordered" evidence="1">
    <location>
        <begin position="654"/>
        <end position="707"/>
    </location>
</feature>
<dbReference type="Pfam" id="PF19418">
    <property type="entry name" value="DEPDC5_CTD"/>
    <property type="match status" value="1"/>
</dbReference>
<comment type="caution">
    <text evidence="4">The sequence shown here is derived from an EMBL/GenBank/DDBJ whole genome shotgun (WGS) entry which is preliminary data.</text>
</comment>
<dbReference type="EMBL" id="CANHGI010000003">
    <property type="protein sequence ID" value="CAI5446675.1"/>
    <property type="molecule type" value="Genomic_DNA"/>
</dbReference>
<evidence type="ECO:0000259" key="3">
    <source>
        <dbReference type="Pfam" id="PF19418"/>
    </source>
</evidence>
<dbReference type="GO" id="GO:0005765">
    <property type="term" value="C:lysosomal membrane"/>
    <property type="evidence" value="ECO:0007669"/>
    <property type="project" value="TreeGrafter"/>
</dbReference>
<dbReference type="InterPro" id="IPR045838">
    <property type="entry name" value="DEPDC5_CTD"/>
</dbReference>